<keyword evidence="13" id="KW-1185">Reference proteome</keyword>
<feature type="compositionally biased region" description="Basic and acidic residues" evidence="10">
    <location>
        <begin position="11"/>
        <end position="21"/>
    </location>
</feature>
<gene>
    <name evidence="12" type="ORF">AGOS_AFR566C</name>
</gene>
<evidence type="ECO:0000313" key="12">
    <source>
        <dbReference type="EMBL" id="AAS53937.2"/>
    </source>
</evidence>
<feature type="domain" description="S1 motif" evidence="11">
    <location>
        <begin position="1248"/>
        <end position="1319"/>
    </location>
</feature>
<evidence type="ECO:0000256" key="5">
    <source>
        <dbReference type="ARBA" id="ARBA00022737"/>
    </source>
</evidence>
<dbReference type="CDD" id="cd05706">
    <property type="entry name" value="S1_Rrp5_repeat_sc10"/>
    <property type="match status" value="1"/>
</dbReference>
<dbReference type="CDD" id="cd00164">
    <property type="entry name" value="S1_like"/>
    <property type="match status" value="1"/>
</dbReference>
<keyword evidence="6" id="KW-0539">Nucleus</keyword>
<evidence type="ECO:0000256" key="10">
    <source>
        <dbReference type="SAM" id="MobiDB-lite"/>
    </source>
</evidence>
<dbReference type="eggNOG" id="KOG1070">
    <property type="taxonomic scope" value="Eukaryota"/>
</dbReference>
<dbReference type="GO" id="GO:0006364">
    <property type="term" value="P:rRNA processing"/>
    <property type="evidence" value="ECO:0007669"/>
    <property type="project" value="UniProtKB-KW"/>
</dbReference>
<dbReference type="InterPro" id="IPR048059">
    <property type="entry name" value="Rrp5_S1_rpt_hs1_sc1"/>
</dbReference>
<feature type="region of interest" description="Disordered" evidence="10">
    <location>
        <begin position="1"/>
        <end position="30"/>
    </location>
</feature>
<feature type="domain" description="S1 motif" evidence="11">
    <location>
        <begin position="672"/>
        <end position="751"/>
    </location>
</feature>
<dbReference type="InterPro" id="IPR011990">
    <property type="entry name" value="TPR-like_helical_dom_sf"/>
</dbReference>
<dbReference type="Proteomes" id="UP000000591">
    <property type="component" value="Chromosome VI"/>
</dbReference>
<dbReference type="STRING" id="284811.Q752K8"/>
<dbReference type="PANTHER" id="PTHR23270:SF10">
    <property type="entry name" value="PROTEIN RRP5 HOMOLOG"/>
    <property type="match status" value="1"/>
</dbReference>
<dbReference type="PANTHER" id="PTHR23270">
    <property type="entry name" value="PROGRAMMED CELL DEATH PROTEIN 11 PRE-RRNA PROCESSING PROTEIN RRP5"/>
    <property type="match status" value="1"/>
</dbReference>
<dbReference type="Pfam" id="PF14559">
    <property type="entry name" value="TPR_19"/>
    <property type="match status" value="1"/>
</dbReference>
<dbReference type="GeneID" id="4622394"/>
<feature type="region of interest" description="Disordered" evidence="10">
    <location>
        <begin position="1404"/>
        <end position="1425"/>
    </location>
</feature>
<dbReference type="GO" id="GO:0032040">
    <property type="term" value="C:small-subunit processome"/>
    <property type="evidence" value="ECO:0000318"/>
    <property type="project" value="GO_Central"/>
</dbReference>
<dbReference type="InParanoid" id="Q752K8"/>
<dbReference type="Gene3D" id="1.25.40.10">
    <property type="entry name" value="Tetratricopeptide repeat domain"/>
    <property type="match status" value="1"/>
</dbReference>
<dbReference type="FunFam" id="2.40.50.140:FF:000196">
    <property type="entry name" value="rRNA biogenesis protein RRP5"/>
    <property type="match status" value="1"/>
</dbReference>
<dbReference type="InterPro" id="IPR003029">
    <property type="entry name" value="S1_domain"/>
</dbReference>
<keyword evidence="3" id="KW-0698">rRNA processing</keyword>
<evidence type="ECO:0000259" key="11">
    <source>
        <dbReference type="PROSITE" id="PS50126"/>
    </source>
</evidence>
<dbReference type="OrthoDB" id="412781at2759"/>
<dbReference type="GO" id="GO:0003723">
    <property type="term" value="F:RNA binding"/>
    <property type="evidence" value="ECO:0000318"/>
    <property type="project" value="GO_Central"/>
</dbReference>
<dbReference type="FunFam" id="1.25.40.10:FF:000671">
    <property type="entry name" value="rRNA biogenesis protein RRP5"/>
    <property type="match status" value="1"/>
</dbReference>
<dbReference type="OMA" id="GQYLRAY"/>
<organism evidence="12 13">
    <name type="scientific">Eremothecium gossypii (strain ATCC 10895 / CBS 109.51 / FGSC 9923 / NRRL Y-1056)</name>
    <name type="common">Yeast</name>
    <name type="synonym">Ashbya gossypii</name>
    <dbReference type="NCBI Taxonomy" id="284811"/>
    <lineage>
        <taxon>Eukaryota</taxon>
        <taxon>Fungi</taxon>
        <taxon>Dikarya</taxon>
        <taxon>Ascomycota</taxon>
        <taxon>Saccharomycotina</taxon>
        <taxon>Saccharomycetes</taxon>
        <taxon>Saccharomycetales</taxon>
        <taxon>Saccharomycetaceae</taxon>
        <taxon>Eremothecium</taxon>
    </lineage>
</organism>
<feature type="compositionally biased region" description="Basic and acidic residues" evidence="10">
    <location>
        <begin position="86"/>
        <end position="96"/>
    </location>
</feature>
<feature type="compositionally biased region" description="Acidic residues" evidence="10">
    <location>
        <begin position="1329"/>
        <end position="1355"/>
    </location>
</feature>
<feature type="compositionally biased region" description="Acidic residues" evidence="10">
    <location>
        <begin position="163"/>
        <end position="174"/>
    </location>
</feature>
<feature type="domain" description="S1 motif" evidence="11">
    <location>
        <begin position="776"/>
        <end position="845"/>
    </location>
</feature>
<feature type="domain" description="S1 motif" evidence="11">
    <location>
        <begin position="1071"/>
        <end position="1142"/>
    </location>
</feature>
<reference evidence="13" key="2">
    <citation type="journal article" date="2013" name="G3 (Bethesda)">
        <title>Genomes of Ashbya fungi isolated from insects reveal four mating-type loci, numerous translocations, lack of transposons, and distinct gene duplications.</title>
        <authorList>
            <person name="Dietrich F.S."/>
            <person name="Voegeli S."/>
            <person name="Kuo S."/>
            <person name="Philippsen P."/>
        </authorList>
    </citation>
    <scope>GENOME REANNOTATION</scope>
    <source>
        <strain evidence="13">ATCC 10895 / CBS 109.51 / FGSC 9923 / NRRL Y-1056</strain>
    </source>
</reference>
<feature type="region of interest" description="Disordered" evidence="10">
    <location>
        <begin position="1326"/>
        <end position="1355"/>
    </location>
</feature>
<protein>
    <recommendedName>
        <fullName evidence="8">rRNA biogenesis protein RRP5</fullName>
    </recommendedName>
    <alternativeName>
        <fullName evidence="9">Ribosomal RNA-processing protein 5</fullName>
    </alternativeName>
</protein>
<evidence type="ECO:0000256" key="7">
    <source>
        <dbReference type="ARBA" id="ARBA00055575"/>
    </source>
</evidence>
<dbReference type="EMBL" id="AE016819">
    <property type="protein sequence ID" value="AAS53937.2"/>
    <property type="molecule type" value="Genomic_DNA"/>
</dbReference>
<feature type="domain" description="S1 motif" evidence="11">
    <location>
        <begin position="1160"/>
        <end position="1228"/>
    </location>
</feature>
<dbReference type="Pfam" id="PF00575">
    <property type="entry name" value="S1"/>
    <property type="match status" value="2"/>
</dbReference>
<evidence type="ECO:0000256" key="2">
    <source>
        <dbReference type="ARBA" id="ARBA00022517"/>
    </source>
</evidence>
<evidence type="ECO:0000256" key="4">
    <source>
        <dbReference type="ARBA" id="ARBA00022553"/>
    </source>
</evidence>
<dbReference type="InterPro" id="IPR012340">
    <property type="entry name" value="NA-bd_OB-fold"/>
</dbReference>
<dbReference type="KEGG" id="ago:AGOS_AFR566C"/>
<dbReference type="PROSITE" id="PS50126">
    <property type="entry name" value="S1"/>
    <property type="match status" value="10"/>
</dbReference>
<feature type="domain" description="S1 motif" evidence="11">
    <location>
        <begin position="879"/>
        <end position="955"/>
    </location>
</feature>
<feature type="compositionally biased region" description="Acidic residues" evidence="10">
    <location>
        <begin position="1407"/>
        <end position="1416"/>
    </location>
</feature>
<dbReference type="InterPro" id="IPR048058">
    <property type="entry name" value="Rrp5_S1_rpt_hs11_sc8"/>
</dbReference>
<dbReference type="CDD" id="cd05702">
    <property type="entry name" value="S1_Rrp5_repeat_hs11_sc8"/>
    <property type="match status" value="1"/>
</dbReference>
<evidence type="ECO:0000313" key="13">
    <source>
        <dbReference type="Proteomes" id="UP000000591"/>
    </source>
</evidence>
<dbReference type="Gene3D" id="2.40.50.140">
    <property type="entry name" value="Nucleic acid-binding proteins"/>
    <property type="match status" value="10"/>
</dbReference>
<feature type="domain" description="S1 motif" evidence="11">
    <location>
        <begin position="492"/>
        <end position="562"/>
    </location>
</feature>
<evidence type="ECO:0000256" key="6">
    <source>
        <dbReference type="ARBA" id="ARBA00023242"/>
    </source>
</evidence>
<feature type="domain" description="S1 motif" evidence="11">
    <location>
        <begin position="113"/>
        <end position="223"/>
    </location>
</feature>
<dbReference type="GO" id="GO:0005730">
    <property type="term" value="C:nucleolus"/>
    <property type="evidence" value="ECO:0000318"/>
    <property type="project" value="GO_Central"/>
</dbReference>
<comment type="subcellular location">
    <subcellularLocation>
        <location evidence="1">Nucleus</location>
        <location evidence="1">Nucleolus</location>
    </subcellularLocation>
</comment>
<feature type="domain" description="S1 motif" evidence="11">
    <location>
        <begin position="986"/>
        <end position="1058"/>
    </location>
</feature>
<dbReference type="FunFam" id="2.40.50.140:FF:000159">
    <property type="entry name" value="rRNA biogenesis protein rrp5"/>
    <property type="match status" value="1"/>
</dbReference>
<dbReference type="SMART" id="SM00386">
    <property type="entry name" value="HAT"/>
    <property type="match status" value="6"/>
</dbReference>
<dbReference type="CDD" id="cd05693">
    <property type="entry name" value="S1_Rrp5_repeat_hs1_sc1"/>
    <property type="match status" value="1"/>
</dbReference>
<evidence type="ECO:0000256" key="3">
    <source>
        <dbReference type="ARBA" id="ARBA00022552"/>
    </source>
</evidence>
<comment type="function">
    <text evidence="7">Involved in the biogenesis of rRNA. Required for the formation of 18S and 5.8S rRNA.</text>
</comment>
<dbReference type="CDD" id="cd05703">
    <property type="entry name" value="S1_Rrp5_repeat_hs12_sc9"/>
    <property type="match status" value="1"/>
</dbReference>
<proteinExistence type="predicted"/>
<reference evidence="12 13" key="1">
    <citation type="journal article" date="2004" name="Science">
        <title>The Ashbya gossypii genome as a tool for mapping the ancient Saccharomyces cerevisiae genome.</title>
        <authorList>
            <person name="Dietrich F.S."/>
            <person name="Voegeli S."/>
            <person name="Brachat S."/>
            <person name="Lerch A."/>
            <person name="Gates K."/>
            <person name="Steiner S."/>
            <person name="Mohr C."/>
            <person name="Pohlmann R."/>
            <person name="Luedi P."/>
            <person name="Choi S."/>
            <person name="Wing R.A."/>
            <person name="Flavier A."/>
            <person name="Gaffney T.D."/>
            <person name="Philippsen P."/>
        </authorList>
    </citation>
    <scope>NUCLEOTIDE SEQUENCE [LARGE SCALE GENOMIC DNA]</scope>
    <source>
        <strain evidence="13">ATCC 10895 / CBS 109.51 / FGSC 9923 / NRRL Y-1056</strain>
    </source>
</reference>
<dbReference type="CDD" id="cd05708">
    <property type="entry name" value="S1_Rrp5_repeat_sc12"/>
    <property type="match status" value="1"/>
</dbReference>
<dbReference type="InterPro" id="IPR045209">
    <property type="entry name" value="Rrp5"/>
</dbReference>
<dbReference type="InterPro" id="IPR003107">
    <property type="entry name" value="HAT"/>
</dbReference>
<dbReference type="FunFam" id="2.40.50.140:FF:000155">
    <property type="entry name" value="rRNA biogenesis protein RRP5"/>
    <property type="match status" value="1"/>
</dbReference>
<keyword evidence="4" id="KW-0597">Phosphoprotein</keyword>
<feature type="region of interest" description="Disordered" evidence="10">
    <location>
        <begin position="61"/>
        <end position="96"/>
    </location>
</feature>
<sequence length="1715" mass="189786">MGTGSVNKRKLNNEQRPEEAAGRQMASKSVLASGGDVAFPRGGASALTPLELKQVANEAASDVLFGRDDGKPAEERPRKKKKTSKASKEDAVAGKEDRTDIVEHLSFKGLTSGTVLLGQLCGVNRTDLCIALTDGLRGYVPLTNISAPFTSLLEQLDQSMDSGSEDEDDDSDDEQRDKPHTITELPELSKYFTLGQWLRCVVVKNSALDSQKKKNSRIELSIEPSKVNLFETEDLAKHTTVQCAVKSIEDHGALLDLGVQDVTGFISNKDLSKMGDVMPGSVFLANITKRGDRTATVNFEFTAKNSKVSQISSVDAVIPGHTIDFLCEKITNHGIIGKAFGVLDGFLSESQARVFSVTDMKHKYAIGSNIKVRIIATLRTKQGNKVILVSALPHILSLERNLLETEAMHAFPVGYVFDNCKLLGRDSQYLYVSLSDERIGQIHISKAGDAITQEAVKARVTGYNTVDGYYQLTSDPKLLAKPYLRSADIPVGTILSGCEITAVSGNGIELSLFDGQFKAFVAPLHISDIRLVYPERKFKIGSKVKGRVLHVDNKGRVYVTLKKSLVSANDSDIPLVSDFEQIAKLAEEDGKTLATVESFKPSGCVVTFLGNLKAFLPNKEISEAFVQRAQDHLRLGQTVVVKVLEHVAKQSKVIVTRKVSSEDSEKQKAAINDLVVGRSIVDVTVVEKTKDSVVVELNDVGLRGVIYVGHLSDSKLEQNRALLKKLRIGSSLQGVVMDKDVKTRVFNMSCKKSLIKDASKDILPLTFVDIKDKDPNTPMHGYVKSISDRGIFVAFTGKFVGLVLPSYATESRDVDIFKKFYINQSVTVYLLRTDEENERFLLTMSPPQTSNKKEDSNHDVAAVNPVDASVKIISQYSVGTVTKARVKSVKKTQLNVVLADNLHGRVDASEIYDTFEEIENPKEPLAKFKSGDVIDVKVIGFHDSKTHKFLPISHRTGVNTVLELSAKKSALKGAYQPIEFSGMKNGDELIGFVNNFAKGFIWLTLSPALKAKIPDFELSDDGSVFTGNLDESFPLGCALKVKVKELDPAHKIVSVSARKHAITDIKDIKVADKLPARIVKVADSYLLLDLGNRLTGVAFVTDALNEFSLSLRSVYEDKIGSMILASVVGVDVENKKINLSLRTEDATDRYILSHKDLKQGDVVRGFIKSVTDKGIFVYLSRTLQAFVPVSKLTDAYIKEWKKFYKTMQPITGKVVNCESDSRILLTMKESEVNGELKILKSYADLKSGDIFDGSVKNVTDFGVFVKLHNTLNVTGLAHKSEISDSKIDDLSLLFGEGDKVKAIILKTNPEKNQVSLGLKASYFQKAHDDEDEAEPAESIEEANGEEINGEASDEDEAMEDIEYEHTPADAPSHETSSKAHKEAVPTGLSLSAGFDWTASILDQNREDNEESSEDEDFTSKKAKKNKKRHAAVIDRTVDINTKAPESVGDFERLIMGNPNSSVIWMNYMAFQLQLSEVEKARELAERALKTISFREEHEKLNIWIAMLNLENTFGTDETLEDVFRRACQYMDAYTIHMKLISIYAMSSKDDKAVELYKAAAKKFGSENVSLWVSWGEFLLTHEQPDEARAVLAQALKSLPRRSHIDVVRKFAQLEFAKGDPEQGRALFEGLLADAPKRIDIWNVYLDQEIKSSNRARADALFERVLVAKLSRKQAKFFFNKWLQLAESTDDQRGVEYIKARAADYVRKHDSVPDAE</sequence>
<feature type="compositionally biased region" description="Basic and acidic residues" evidence="10">
    <location>
        <begin position="65"/>
        <end position="77"/>
    </location>
</feature>
<evidence type="ECO:0000256" key="8">
    <source>
        <dbReference type="ARBA" id="ARBA00073619"/>
    </source>
</evidence>
<evidence type="ECO:0000256" key="1">
    <source>
        <dbReference type="ARBA" id="ARBA00004604"/>
    </source>
</evidence>
<keyword evidence="5" id="KW-0677">Repeat</keyword>
<accession>Q752K8</accession>
<name>Q752K8_EREGS</name>
<keyword evidence="2" id="KW-0690">Ribosome biogenesis</keyword>
<feature type="domain" description="S1 motif" evidence="11">
    <location>
        <begin position="589"/>
        <end position="658"/>
    </location>
</feature>
<dbReference type="HOGENOM" id="CLU_000845_0_0_1"/>
<dbReference type="SMART" id="SM00316">
    <property type="entry name" value="S1"/>
    <property type="match status" value="13"/>
</dbReference>
<dbReference type="FunFam" id="2.40.50.140:FF:000423">
    <property type="entry name" value="rRNA biogenesis protein RRP5"/>
    <property type="match status" value="1"/>
</dbReference>
<dbReference type="SUPFAM" id="SSF50249">
    <property type="entry name" value="Nucleic acid-binding proteins"/>
    <property type="match status" value="11"/>
</dbReference>
<dbReference type="SUPFAM" id="SSF48452">
    <property type="entry name" value="TPR-like"/>
    <property type="match status" value="1"/>
</dbReference>
<evidence type="ECO:0000256" key="9">
    <source>
        <dbReference type="ARBA" id="ARBA00076674"/>
    </source>
</evidence>
<dbReference type="FunCoup" id="Q752K8">
    <property type="interactions" value="1297"/>
</dbReference>
<feature type="region of interest" description="Disordered" evidence="10">
    <location>
        <begin position="158"/>
        <end position="182"/>
    </location>
</feature>
<dbReference type="RefSeq" id="NP_986113.2">
    <property type="nucleotide sequence ID" value="NM_212249.2"/>
</dbReference>
<dbReference type="FunFam" id="2.40.50.140:FF:000394">
    <property type="entry name" value="rRNA biogenesis protein RRP5"/>
    <property type="match status" value="1"/>
</dbReference>
<dbReference type="CDD" id="cd05698">
    <property type="entry name" value="S1_Rrp5_repeat_hs6_sc5"/>
    <property type="match status" value="1"/>
</dbReference>